<evidence type="ECO:0000256" key="1">
    <source>
        <dbReference type="ARBA" id="ARBA00004123"/>
    </source>
</evidence>
<organism evidence="6 7">
    <name type="scientific">Pseudovirgaria hyperparasitica</name>
    <dbReference type="NCBI Taxonomy" id="470096"/>
    <lineage>
        <taxon>Eukaryota</taxon>
        <taxon>Fungi</taxon>
        <taxon>Dikarya</taxon>
        <taxon>Ascomycota</taxon>
        <taxon>Pezizomycotina</taxon>
        <taxon>Dothideomycetes</taxon>
        <taxon>Dothideomycetes incertae sedis</taxon>
        <taxon>Acrospermales</taxon>
        <taxon>Acrospermaceae</taxon>
        <taxon>Pseudovirgaria</taxon>
    </lineage>
</organism>
<dbReference type="Proteomes" id="UP000799437">
    <property type="component" value="Unassembled WGS sequence"/>
</dbReference>
<dbReference type="AlphaFoldDB" id="A0A6A6WJB6"/>
<dbReference type="EMBL" id="ML996567">
    <property type="protein sequence ID" value="KAF2761401.1"/>
    <property type="molecule type" value="Genomic_DNA"/>
</dbReference>
<evidence type="ECO:0000313" key="6">
    <source>
        <dbReference type="EMBL" id="KAF2761401.1"/>
    </source>
</evidence>
<evidence type="ECO:0000313" key="7">
    <source>
        <dbReference type="Proteomes" id="UP000799437"/>
    </source>
</evidence>
<dbReference type="RefSeq" id="XP_033603852.1">
    <property type="nucleotide sequence ID" value="XM_033746618.1"/>
</dbReference>
<evidence type="ECO:0000256" key="2">
    <source>
        <dbReference type="ARBA" id="ARBA00008048"/>
    </source>
</evidence>
<evidence type="ECO:0000256" key="5">
    <source>
        <dbReference type="ARBA" id="ARBA00023242"/>
    </source>
</evidence>
<dbReference type="GO" id="GO:0016592">
    <property type="term" value="C:mediator complex"/>
    <property type="evidence" value="ECO:0007669"/>
    <property type="project" value="InterPro"/>
</dbReference>
<dbReference type="OrthoDB" id="5326237at2759"/>
<keyword evidence="5" id="KW-0539">Nucleus</keyword>
<gene>
    <name evidence="6" type="ORF">EJ05DRAFT_497952</name>
</gene>
<sequence>MAENDNTEWDEAQCKEALGRLERLQEQLDCLRPCIPHILDLLRNPQPSPQHLVNEYKETAIGSSRKLTAFKAAWESQETRKIMGQAQQSFRNDMDLTAGYQVPHYGWANAMEHTIATEIKNESNENQNSESDESEVDVSVVVKDFRNKYPHIKIITESENSVLKIRVPFDLSALRFTISRNINLDEDKALKVQCGGSGSFSAAVTRCIASRPSPNHLPRLLDMIAAFHNSGYNPCARCKKIIDDNGLKPAARRSRSPKPLGADDLSSWESWHEGCLN</sequence>
<reference evidence="6" key="1">
    <citation type="journal article" date="2020" name="Stud. Mycol.">
        <title>101 Dothideomycetes genomes: a test case for predicting lifestyles and emergence of pathogens.</title>
        <authorList>
            <person name="Haridas S."/>
            <person name="Albert R."/>
            <person name="Binder M."/>
            <person name="Bloem J."/>
            <person name="Labutti K."/>
            <person name="Salamov A."/>
            <person name="Andreopoulos B."/>
            <person name="Baker S."/>
            <person name="Barry K."/>
            <person name="Bills G."/>
            <person name="Bluhm B."/>
            <person name="Cannon C."/>
            <person name="Castanera R."/>
            <person name="Culley D."/>
            <person name="Daum C."/>
            <person name="Ezra D."/>
            <person name="Gonzalez J."/>
            <person name="Henrissat B."/>
            <person name="Kuo A."/>
            <person name="Liang C."/>
            <person name="Lipzen A."/>
            <person name="Lutzoni F."/>
            <person name="Magnuson J."/>
            <person name="Mondo S."/>
            <person name="Nolan M."/>
            <person name="Ohm R."/>
            <person name="Pangilinan J."/>
            <person name="Park H.-J."/>
            <person name="Ramirez L."/>
            <person name="Alfaro M."/>
            <person name="Sun H."/>
            <person name="Tritt A."/>
            <person name="Yoshinaga Y."/>
            <person name="Zwiers L.-H."/>
            <person name="Turgeon B."/>
            <person name="Goodwin S."/>
            <person name="Spatafora J."/>
            <person name="Crous P."/>
            <person name="Grigoriev I."/>
        </authorList>
    </citation>
    <scope>NUCLEOTIDE SEQUENCE</scope>
    <source>
        <strain evidence="6">CBS 121739</strain>
    </source>
</reference>
<name>A0A6A6WJB6_9PEZI</name>
<comment type="similarity">
    <text evidence="2">Belongs to the Mediator complex subunit 27 family.</text>
</comment>
<dbReference type="GeneID" id="54487672"/>
<dbReference type="InterPro" id="IPR021627">
    <property type="entry name" value="Mediator_Med27"/>
</dbReference>
<keyword evidence="3" id="KW-0805">Transcription regulation</keyword>
<evidence type="ECO:0000256" key="3">
    <source>
        <dbReference type="ARBA" id="ARBA00023015"/>
    </source>
</evidence>
<protein>
    <submittedName>
        <fullName evidence="6">Uncharacterized protein</fullName>
    </submittedName>
</protein>
<keyword evidence="4" id="KW-0804">Transcription</keyword>
<evidence type="ECO:0000256" key="4">
    <source>
        <dbReference type="ARBA" id="ARBA00023163"/>
    </source>
</evidence>
<proteinExistence type="inferred from homology"/>
<comment type="subcellular location">
    <subcellularLocation>
        <location evidence="1">Nucleus</location>
    </subcellularLocation>
</comment>
<accession>A0A6A6WJB6</accession>
<keyword evidence="7" id="KW-1185">Reference proteome</keyword>
<dbReference type="Pfam" id="PF11571">
    <property type="entry name" value="Med27"/>
    <property type="match status" value="1"/>
</dbReference>